<reference evidence="5" key="1">
    <citation type="journal article" date="2021" name="Evol. Appl.">
        <title>The genome of the Pyrenean desman and the effects of bottlenecks and inbreeding on the genomic landscape of an endangered species.</title>
        <authorList>
            <person name="Escoda L."/>
            <person name="Castresana J."/>
        </authorList>
    </citation>
    <scope>NUCLEOTIDE SEQUENCE</scope>
    <source>
        <strain evidence="5">IBE-C5619</strain>
    </source>
</reference>
<keyword evidence="6" id="KW-1185">Reference proteome</keyword>
<protein>
    <submittedName>
        <fullName evidence="5">Neuroguidin</fullName>
    </submittedName>
</protein>
<comment type="similarity">
    <text evidence="3">Belongs to the SAS10 family.</text>
</comment>
<evidence type="ECO:0000256" key="4">
    <source>
        <dbReference type="SAM" id="MobiDB-lite"/>
    </source>
</evidence>
<evidence type="ECO:0000256" key="1">
    <source>
        <dbReference type="ARBA" id="ARBA00004486"/>
    </source>
</evidence>
<dbReference type="GO" id="GO:0030175">
    <property type="term" value="C:filopodium"/>
    <property type="evidence" value="ECO:0007669"/>
    <property type="project" value="UniProtKB-SubCell"/>
</dbReference>
<dbReference type="Proteomes" id="UP000700334">
    <property type="component" value="Unassembled WGS sequence"/>
</dbReference>
<proteinExistence type="inferred from homology"/>
<dbReference type="Pfam" id="PF04000">
    <property type="entry name" value="Sas10_Utp3"/>
    <property type="match status" value="1"/>
</dbReference>
<feature type="region of interest" description="Disordered" evidence="4">
    <location>
        <begin position="453"/>
        <end position="485"/>
    </location>
</feature>
<feature type="compositionally biased region" description="Basic residues" evidence="4">
    <location>
        <begin position="469"/>
        <end position="485"/>
    </location>
</feature>
<dbReference type="OrthoDB" id="203440at2759"/>
<accession>A0A8J6A2B4</accession>
<dbReference type="AlphaFoldDB" id="A0A8J6A2B4"/>
<dbReference type="PANTHER" id="PTHR13237">
    <property type="entry name" value="SOMETHING ABOUT SILENCING PROTEIN 10-RELATED"/>
    <property type="match status" value="1"/>
</dbReference>
<dbReference type="EMBL" id="JAGFMF010011946">
    <property type="protein sequence ID" value="KAG8509380.1"/>
    <property type="molecule type" value="Genomic_DNA"/>
</dbReference>
<dbReference type="GO" id="GO:0032040">
    <property type="term" value="C:small-subunit processome"/>
    <property type="evidence" value="ECO:0007669"/>
    <property type="project" value="TreeGrafter"/>
</dbReference>
<organism evidence="5 6">
    <name type="scientific">Galemys pyrenaicus</name>
    <name type="common">Iberian desman</name>
    <name type="synonym">Pyrenean desman</name>
    <dbReference type="NCBI Taxonomy" id="202257"/>
    <lineage>
        <taxon>Eukaryota</taxon>
        <taxon>Metazoa</taxon>
        <taxon>Chordata</taxon>
        <taxon>Craniata</taxon>
        <taxon>Vertebrata</taxon>
        <taxon>Euteleostomi</taxon>
        <taxon>Mammalia</taxon>
        <taxon>Eutheria</taxon>
        <taxon>Laurasiatheria</taxon>
        <taxon>Eulipotyphla</taxon>
        <taxon>Talpidae</taxon>
        <taxon>Galemys</taxon>
    </lineage>
</organism>
<evidence type="ECO:0000313" key="6">
    <source>
        <dbReference type="Proteomes" id="UP000700334"/>
    </source>
</evidence>
<feature type="region of interest" description="Disordered" evidence="4">
    <location>
        <begin position="298"/>
        <end position="340"/>
    </location>
</feature>
<sequence>MATRKVSLAALLQLWNKTRESCLRGHRLTMGLLVPGNVTGEEHGEVAGRGPEGHCTPSVDQAAPDAKRPVKPDASRESLAQKHGKDPTPYSRLPYATSVDSPAPLHTQMKEVSRPSGLSLVIQDYCHTIDPKALVSMSNLEVLQADLPSAVTLLKNLQEQLRDNFGVFYLAVLFGLISGDGCDCASANSDQKSSSSSLSYREDFPPDWLKLNLLLLLFYSTQGLSLLEVKDQLLLMYLMDLSHLIMDKASGGSLQGHAAVLRLVEIRTVLEKLRPLDQKLKYQIDKLVRTAVTGSLSENDPLRFKPHPSNMKSKLVSEDEEEDEAEEGQSETSGKKSVKGAVKKYVPPRLVPVHYDETEAEREKRRLERAKRRALSSSVIRELKEQYSDAPEEIRDARHPHVTRQSQEDQHRINYEESMMVRLGVSKREKGRQKRAALMSSQLHSLTHFSDISALTGGTPHLDEDQNPIKKRKKISKKGRKKKGQ</sequence>
<evidence type="ECO:0000313" key="5">
    <source>
        <dbReference type="EMBL" id="KAG8509380.1"/>
    </source>
</evidence>
<name>A0A8J6A2B4_GALPY</name>
<feature type="compositionally biased region" description="Acidic residues" evidence="4">
    <location>
        <begin position="318"/>
        <end position="329"/>
    </location>
</feature>
<comment type="subcellular location">
    <subcellularLocation>
        <location evidence="1">Cell projection</location>
        <location evidence="1">Filopodium</location>
    </subcellularLocation>
    <subcellularLocation>
        <location evidence="2">Nucleus</location>
        <location evidence="2">Nucleolus</location>
    </subcellularLocation>
</comment>
<evidence type="ECO:0000256" key="2">
    <source>
        <dbReference type="ARBA" id="ARBA00004604"/>
    </source>
</evidence>
<dbReference type="GO" id="GO:0000462">
    <property type="term" value="P:maturation of SSU-rRNA from tricistronic rRNA transcript (SSU-rRNA, 5.8S rRNA, LSU-rRNA)"/>
    <property type="evidence" value="ECO:0007669"/>
    <property type="project" value="TreeGrafter"/>
</dbReference>
<dbReference type="PANTHER" id="PTHR13237:SF9">
    <property type="entry name" value="NEUROGUIDIN"/>
    <property type="match status" value="1"/>
</dbReference>
<feature type="region of interest" description="Disordered" evidence="4">
    <location>
        <begin position="41"/>
        <end position="102"/>
    </location>
</feature>
<dbReference type="InterPro" id="IPR007146">
    <property type="entry name" value="Sas10/Utp3/C1D"/>
</dbReference>
<comment type="caution">
    <text evidence="5">The sequence shown here is derived from an EMBL/GenBank/DDBJ whole genome shotgun (WGS) entry which is preliminary data.</text>
</comment>
<evidence type="ECO:0000256" key="3">
    <source>
        <dbReference type="ARBA" id="ARBA00010979"/>
    </source>
</evidence>
<gene>
    <name evidence="5" type="ORF">J0S82_014856</name>
</gene>
<feature type="compositionally biased region" description="Basic and acidic residues" evidence="4">
    <location>
        <begin position="65"/>
        <end position="86"/>
    </location>
</feature>